<dbReference type="EMBL" id="MU003503">
    <property type="protein sequence ID" value="KAF2472306.1"/>
    <property type="molecule type" value="Genomic_DNA"/>
</dbReference>
<gene>
    <name evidence="1" type="ORF">BDR25DRAFT_221038</name>
</gene>
<dbReference type="Proteomes" id="UP000799755">
    <property type="component" value="Unassembled WGS sequence"/>
</dbReference>
<organism evidence="1 2">
    <name type="scientific">Lindgomyces ingoldianus</name>
    <dbReference type="NCBI Taxonomy" id="673940"/>
    <lineage>
        <taxon>Eukaryota</taxon>
        <taxon>Fungi</taxon>
        <taxon>Dikarya</taxon>
        <taxon>Ascomycota</taxon>
        <taxon>Pezizomycotina</taxon>
        <taxon>Dothideomycetes</taxon>
        <taxon>Pleosporomycetidae</taxon>
        <taxon>Pleosporales</taxon>
        <taxon>Lindgomycetaceae</taxon>
        <taxon>Lindgomyces</taxon>
    </lineage>
</organism>
<evidence type="ECO:0000313" key="1">
    <source>
        <dbReference type="EMBL" id="KAF2472306.1"/>
    </source>
</evidence>
<keyword evidence="2" id="KW-1185">Reference proteome</keyword>
<protein>
    <submittedName>
        <fullName evidence="1">Uncharacterized protein</fullName>
    </submittedName>
</protein>
<accession>A0ACB6QZG0</accession>
<reference evidence="1" key="1">
    <citation type="journal article" date="2020" name="Stud. Mycol.">
        <title>101 Dothideomycetes genomes: a test case for predicting lifestyles and emergence of pathogens.</title>
        <authorList>
            <person name="Haridas S."/>
            <person name="Albert R."/>
            <person name="Binder M."/>
            <person name="Bloem J."/>
            <person name="Labutti K."/>
            <person name="Salamov A."/>
            <person name="Andreopoulos B."/>
            <person name="Baker S."/>
            <person name="Barry K."/>
            <person name="Bills G."/>
            <person name="Bluhm B."/>
            <person name="Cannon C."/>
            <person name="Castanera R."/>
            <person name="Culley D."/>
            <person name="Daum C."/>
            <person name="Ezra D."/>
            <person name="Gonzalez J."/>
            <person name="Henrissat B."/>
            <person name="Kuo A."/>
            <person name="Liang C."/>
            <person name="Lipzen A."/>
            <person name="Lutzoni F."/>
            <person name="Magnuson J."/>
            <person name="Mondo S."/>
            <person name="Nolan M."/>
            <person name="Ohm R."/>
            <person name="Pangilinan J."/>
            <person name="Park H.-J."/>
            <person name="Ramirez L."/>
            <person name="Alfaro M."/>
            <person name="Sun H."/>
            <person name="Tritt A."/>
            <person name="Yoshinaga Y."/>
            <person name="Zwiers L.-H."/>
            <person name="Turgeon B."/>
            <person name="Goodwin S."/>
            <person name="Spatafora J."/>
            <person name="Crous P."/>
            <person name="Grigoriev I."/>
        </authorList>
    </citation>
    <scope>NUCLEOTIDE SEQUENCE</scope>
    <source>
        <strain evidence="1">ATCC 200398</strain>
    </source>
</reference>
<evidence type="ECO:0000313" key="2">
    <source>
        <dbReference type="Proteomes" id="UP000799755"/>
    </source>
</evidence>
<name>A0ACB6QZG0_9PLEO</name>
<comment type="caution">
    <text evidence="1">The sequence shown here is derived from an EMBL/GenBank/DDBJ whole genome shotgun (WGS) entry which is preliminary data.</text>
</comment>
<proteinExistence type="predicted"/>
<sequence length="202" mass="21663">MSLLASTAMSIDTFLAVGATLVTLTGLIVAVRIGANARYAKRLLPSDYMAIVATIFLVGNLILMHLLVKAFTSLATSLKTAQQLNIAIDLVVSSSMWASKAPILLLYTRIFGVERWLRRTSYAASASGVALGVISVITDLIIFFLPISSILKMQLPFAKKLGLLIVFMTGILAIAASTVSLVYKVRSLKGTSMEMTIAMICT</sequence>